<proteinExistence type="inferred from homology"/>
<evidence type="ECO:0000256" key="5">
    <source>
        <dbReference type="ARBA" id="ARBA00023136"/>
    </source>
</evidence>
<evidence type="ECO:0000256" key="2">
    <source>
        <dbReference type="ARBA" id="ARBA00005268"/>
    </source>
</evidence>
<dbReference type="OrthoDB" id="432685at2759"/>
<keyword evidence="4 6" id="KW-1133">Transmembrane helix</keyword>
<accession>A0A1E5W073</accession>
<feature type="transmembrane region" description="Helical" evidence="6">
    <location>
        <begin position="102"/>
        <end position="122"/>
    </location>
</feature>
<dbReference type="GO" id="GO:0010044">
    <property type="term" value="P:response to aluminum ion"/>
    <property type="evidence" value="ECO:0007669"/>
    <property type="project" value="TreeGrafter"/>
</dbReference>
<evidence type="ECO:0000256" key="4">
    <source>
        <dbReference type="ARBA" id="ARBA00022989"/>
    </source>
</evidence>
<evidence type="ECO:0000313" key="8">
    <source>
        <dbReference type="Proteomes" id="UP000095767"/>
    </source>
</evidence>
<reference evidence="7 8" key="1">
    <citation type="submission" date="2016-09" db="EMBL/GenBank/DDBJ databases">
        <title>The draft genome of Dichanthelium oligosanthes: A C3 panicoid grass species.</title>
        <authorList>
            <person name="Studer A.J."/>
            <person name="Schnable J.C."/>
            <person name="Brutnell T.P."/>
        </authorList>
    </citation>
    <scope>NUCLEOTIDE SEQUENCE [LARGE SCALE GENOMIC DNA]</scope>
    <source>
        <strain evidence="8">cv. Kellogg 1175</strain>
        <tissue evidence="7">Leaf</tissue>
    </source>
</reference>
<evidence type="ECO:0000256" key="3">
    <source>
        <dbReference type="ARBA" id="ARBA00022692"/>
    </source>
</evidence>
<keyword evidence="5 6" id="KW-0472">Membrane</keyword>
<dbReference type="InterPro" id="IPR005226">
    <property type="entry name" value="UPF0014_fam"/>
</dbReference>
<evidence type="ECO:0000313" key="7">
    <source>
        <dbReference type="EMBL" id="OEL30786.1"/>
    </source>
</evidence>
<gene>
    <name evidence="7" type="ORF">BAE44_0008195</name>
</gene>
<name>A0A1E5W073_9POAL</name>
<dbReference type="Proteomes" id="UP000095767">
    <property type="component" value="Unassembled WGS sequence"/>
</dbReference>
<evidence type="ECO:0000256" key="6">
    <source>
        <dbReference type="SAM" id="Phobius"/>
    </source>
</evidence>
<dbReference type="PANTHER" id="PTHR30028">
    <property type="entry name" value="UPF0014 INNER MEMBRANE PROTEIN YBBM-RELATED"/>
    <property type="match status" value="1"/>
</dbReference>
<dbReference type="AlphaFoldDB" id="A0A1E5W073"/>
<protein>
    <submittedName>
        <fullName evidence="7">UPF0014 membrane protein STAR2</fullName>
    </submittedName>
</protein>
<feature type="transmembrane region" description="Helical" evidence="6">
    <location>
        <begin position="73"/>
        <end position="96"/>
    </location>
</feature>
<dbReference type="PANTHER" id="PTHR30028:SF0">
    <property type="entry name" value="PROTEIN ALUMINUM SENSITIVE 3"/>
    <property type="match status" value="1"/>
</dbReference>
<keyword evidence="3 6" id="KW-0812">Transmembrane</keyword>
<comment type="similarity">
    <text evidence="2">Belongs to the UPF0014 family.</text>
</comment>
<keyword evidence="8" id="KW-1185">Reference proteome</keyword>
<organism evidence="7 8">
    <name type="scientific">Dichanthelium oligosanthes</name>
    <dbReference type="NCBI Taxonomy" id="888268"/>
    <lineage>
        <taxon>Eukaryota</taxon>
        <taxon>Viridiplantae</taxon>
        <taxon>Streptophyta</taxon>
        <taxon>Embryophyta</taxon>
        <taxon>Tracheophyta</taxon>
        <taxon>Spermatophyta</taxon>
        <taxon>Magnoliopsida</taxon>
        <taxon>Liliopsida</taxon>
        <taxon>Poales</taxon>
        <taxon>Poaceae</taxon>
        <taxon>PACMAD clade</taxon>
        <taxon>Panicoideae</taxon>
        <taxon>Panicodae</taxon>
        <taxon>Paniceae</taxon>
        <taxon>Dichantheliinae</taxon>
        <taxon>Dichanthelium</taxon>
    </lineage>
</organism>
<evidence type="ECO:0000256" key="1">
    <source>
        <dbReference type="ARBA" id="ARBA00004141"/>
    </source>
</evidence>
<dbReference type="GO" id="GO:0005886">
    <property type="term" value="C:plasma membrane"/>
    <property type="evidence" value="ECO:0007669"/>
    <property type="project" value="TreeGrafter"/>
</dbReference>
<dbReference type="EMBL" id="LWDX02024869">
    <property type="protein sequence ID" value="OEL30786.1"/>
    <property type="molecule type" value="Genomic_DNA"/>
</dbReference>
<comment type="subcellular location">
    <subcellularLocation>
        <location evidence="1">Membrane</location>
        <topology evidence="1">Multi-pass membrane protein</topology>
    </subcellularLocation>
</comment>
<feature type="transmembrane region" description="Helical" evidence="6">
    <location>
        <begin position="32"/>
        <end position="52"/>
    </location>
</feature>
<sequence>MLKPLAATVVVALAVALSFTQSLGIEAEMLFAIARSFVQLSVIGFVLQFILSQKNTTSWILLAYLFMVPHGKYIAFVSILVGTVITLILLVALKVFPFTSRYIIPAVGVMIGNAMTVTGVTMKKLREDVKM</sequence>
<comment type="caution">
    <text evidence="7">The sequence shown here is derived from an EMBL/GenBank/DDBJ whole genome shotgun (WGS) entry which is preliminary data.</text>
</comment>
<dbReference type="Pfam" id="PF03649">
    <property type="entry name" value="UPF0014"/>
    <property type="match status" value="1"/>
</dbReference>